<feature type="transmembrane region" description="Helical" evidence="6">
    <location>
        <begin position="323"/>
        <end position="345"/>
    </location>
</feature>
<dbReference type="InterPro" id="IPR011701">
    <property type="entry name" value="MFS"/>
</dbReference>
<evidence type="ECO:0000256" key="6">
    <source>
        <dbReference type="SAM" id="Phobius"/>
    </source>
</evidence>
<dbReference type="GeneID" id="79790369"/>
<dbReference type="Pfam" id="PF07690">
    <property type="entry name" value="MFS_1"/>
    <property type="match status" value="1"/>
</dbReference>
<proteinExistence type="predicted"/>
<dbReference type="InterPro" id="IPR004752">
    <property type="entry name" value="AmpG_permease/AT-1"/>
</dbReference>
<dbReference type="InterPro" id="IPR036259">
    <property type="entry name" value="MFS_trans_sf"/>
</dbReference>
<feature type="transmembrane region" description="Helical" evidence="6">
    <location>
        <begin position="381"/>
        <end position="402"/>
    </location>
</feature>
<keyword evidence="8" id="KW-1185">Reference proteome</keyword>
<evidence type="ECO:0000256" key="1">
    <source>
        <dbReference type="ARBA" id="ARBA00004141"/>
    </source>
</evidence>
<feature type="transmembrane region" description="Helical" evidence="6">
    <location>
        <begin position="111"/>
        <end position="135"/>
    </location>
</feature>
<feature type="transmembrane region" description="Helical" evidence="6">
    <location>
        <begin position="261"/>
        <end position="285"/>
    </location>
</feature>
<evidence type="ECO:0000256" key="3">
    <source>
        <dbReference type="ARBA" id="ARBA00022692"/>
    </source>
</evidence>
<feature type="transmembrane region" description="Helical" evidence="6">
    <location>
        <begin position="85"/>
        <end position="105"/>
    </location>
</feature>
<feature type="transmembrane region" description="Helical" evidence="6">
    <location>
        <begin position="174"/>
        <end position="196"/>
    </location>
</feature>
<evidence type="ECO:0000313" key="8">
    <source>
        <dbReference type="Proteomes" id="UP001242732"/>
    </source>
</evidence>
<feature type="transmembrane region" description="Helical" evidence="6">
    <location>
        <begin position="51"/>
        <end position="73"/>
    </location>
</feature>
<dbReference type="Proteomes" id="UP001242732">
    <property type="component" value="Chromosome"/>
</dbReference>
<comment type="subcellular location">
    <subcellularLocation>
        <location evidence="1">Membrane</location>
        <topology evidence="1">Multi-pass membrane protein</topology>
    </subcellularLocation>
</comment>
<evidence type="ECO:0000313" key="7">
    <source>
        <dbReference type="EMBL" id="WIY48390.1"/>
    </source>
</evidence>
<evidence type="ECO:0000256" key="5">
    <source>
        <dbReference type="ARBA" id="ARBA00023136"/>
    </source>
</evidence>
<feature type="transmembrane region" description="Helical" evidence="6">
    <location>
        <begin position="297"/>
        <end position="317"/>
    </location>
</feature>
<reference evidence="7 8" key="1">
    <citation type="submission" date="2023-06" db="EMBL/GenBank/DDBJ databases">
        <authorList>
            <person name="Ham H."/>
            <person name="Park D.S."/>
        </authorList>
    </citation>
    <scope>NUCLEOTIDE SEQUENCE [LARGE SCALE GENOMIC DNA]</scope>
    <source>
        <strain evidence="7 8">KACC 17005</strain>
    </source>
</reference>
<name>A0ABY9AN82_PARCI</name>
<feature type="transmembrane region" description="Helical" evidence="6">
    <location>
        <begin position="357"/>
        <end position="375"/>
    </location>
</feature>
<dbReference type="Gene3D" id="1.20.1250.20">
    <property type="entry name" value="MFS general substrate transporter like domains"/>
    <property type="match status" value="1"/>
</dbReference>
<keyword evidence="2" id="KW-0813">Transport</keyword>
<dbReference type="SUPFAM" id="SSF103473">
    <property type="entry name" value="MFS general substrate transporter"/>
    <property type="match status" value="1"/>
</dbReference>
<accession>A0ABY9AN82</accession>
<dbReference type="PANTHER" id="PTHR12778:SF10">
    <property type="entry name" value="MAJOR FACILITATOR SUPERFAMILY DOMAIN-CONTAINING PROTEIN 3"/>
    <property type="match status" value="1"/>
</dbReference>
<feature type="transmembrane region" description="Helical" evidence="6">
    <location>
        <begin position="147"/>
        <end position="168"/>
    </location>
</feature>
<evidence type="ECO:0000256" key="2">
    <source>
        <dbReference type="ARBA" id="ARBA00022448"/>
    </source>
</evidence>
<keyword evidence="5 6" id="KW-0472">Membrane</keyword>
<keyword evidence="3 6" id="KW-0812">Transmembrane</keyword>
<dbReference type="EMBL" id="CP127363">
    <property type="protein sequence ID" value="WIY48390.1"/>
    <property type="molecule type" value="Genomic_DNA"/>
</dbReference>
<protein>
    <submittedName>
        <fullName evidence="7">MFS transporter</fullName>
    </submittedName>
</protein>
<dbReference type="RefSeq" id="WP_011793829.1">
    <property type="nucleotide sequence ID" value="NZ_CP023687.1"/>
</dbReference>
<dbReference type="PANTHER" id="PTHR12778">
    <property type="entry name" value="SOLUTE CARRIER FAMILY 33 ACETYL-COA TRANSPORTER -RELATED"/>
    <property type="match status" value="1"/>
</dbReference>
<sequence>MNTAPTPARRPTWLLQALFGWLHLALTAPSVYLWLGLPLVMRQHGWSGTAIGLFQLAGLPALAKFALAAPVEARDARGRSRYRTWALALGLAYAVVLLALGWQQLLAERLWLFGLAFAAALAATWADVPVSALAIRLLPPEERMRAGGVRAAALSLGAIVGGGAMLLVQARWGWRAPFLCLAGALALGALLLAWVVRREPDEAPGPPQRSAPTGLAAQVRGYGAQPGAWHWTLVLVSYFPFIGTAWFYLKPLMLDHGFAPAQAAWLAGLGGGVVAAVSAAASPLLTRRLGTARALPLYAGLNAAALALLAAVVAAGAPTAGMAAAVLAVATAMGMSSACVFGFMMQFARPRSQAFDYGLQASLFAASRMLVPLAAGVALDAAGAAAMLAGLALAAGLAWWWARRCAAHAWAEGACAPPAYSRWRSDA</sequence>
<gene>
    <name evidence="7" type="ORF">QRO08_21620</name>
</gene>
<keyword evidence="4 6" id="KW-1133">Transmembrane helix</keyword>
<feature type="transmembrane region" description="Helical" evidence="6">
    <location>
        <begin position="228"/>
        <end position="249"/>
    </location>
</feature>
<organism evidence="7 8">
    <name type="scientific">Paracidovorax citrulli</name>
    <name type="common">Acidovorax citrulli</name>
    <dbReference type="NCBI Taxonomy" id="80869"/>
    <lineage>
        <taxon>Bacteria</taxon>
        <taxon>Pseudomonadati</taxon>
        <taxon>Pseudomonadota</taxon>
        <taxon>Betaproteobacteria</taxon>
        <taxon>Burkholderiales</taxon>
        <taxon>Comamonadaceae</taxon>
        <taxon>Paracidovorax</taxon>
    </lineage>
</organism>
<evidence type="ECO:0000256" key="4">
    <source>
        <dbReference type="ARBA" id="ARBA00022989"/>
    </source>
</evidence>